<comment type="cofactor">
    <cofactor evidence="1">
        <name>FAD</name>
        <dbReference type="ChEBI" id="CHEBI:57692"/>
    </cofactor>
</comment>
<evidence type="ECO:0000256" key="4">
    <source>
        <dbReference type="ARBA" id="ARBA00023002"/>
    </source>
</evidence>
<keyword evidence="4" id="KW-0560">Oxidoreductase</keyword>
<dbReference type="InterPro" id="IPR006076">
    <property type="entry name" value="FAD-dep_OxRdtase"/>
</dbReference>
<dbReference type="InterPro" id="IPR045170">
    <property type="entry name" value="MTOX"/>
</dbReference>
<accession>A0A7W9NMB7</accession>
<feature type="domain" description="FAD dependent oxidoreductase" evidence="5">
    <location>
        <begin position="4"/>
        <end position="326"/>
    </location>
</feature>
<gene>
    <name evidence="6" type="ORF">BJ998_008610</name>
</gene>
<dbReference type="Gene3D" id="3.30.9.10">
    <property type="entry name" value="D-Amino Acid Oxidase, subunit A, domain 2"/>
    <property type="match status" value="1"/>
</dbReference>
<reference evidence="6 7" key="1">
    <citation type="submission" date="2020-08" db="EMBL/GenBank/DDBJ databases">
        <title>Sequencing the genomes of 1000 actinobacteria strains.</title>
        <authorList>
            <person name="Klenk H.-P."/>
        </authorList>
    </citation>
    <scope>NUCLEOTIDE SEQUENCE [LARGE SCALE GENOMIC DNA]</scope>
    <source>
        <strain evidence="6 7">DSM 43851</strain>
    </source>
</reference>
<protein>
    <submittedName>
        <fullName evidence="6">Glycine/D-amino acid oxidase-like deaminating enzyme</fullName>
    </submittedName>
</protein>
<dbReference type="InterPro" id="IPR036188">
    <property type="entry name" value="FAD/NAD-bd_sf"/>
</dbReference>
<evidence type="ECO:0000256" key="3">
    <source>
        <dbReference type="ARBA" id="ARBA00022827"/>
    </source>
</evidence>
<dbReference type="Gene3D" id="3.50.50.60">
    <property type="entry name" value="FAD/NAD(P)-binding domain"/>
    <property type="match status" value="2"/>
</dbReference>
<comment type="caution">
    <text evidence="6">The sequence shown here is derived from an EMBL/GenBank/DDBJ whole genome shotgun (WGS) entry which is preliminary data.</text>
</comment>
<dbReference type="PANTHER" id="PTHR10961">
    <property type="entry name" value="PEROXISOMAL SARCOSINE OXIDASE"/>
    <property type="match status" value="1"/>
</dbReference>
<dbReference type="Proteomes" id="UP000585638">
    <property type="component" value="Unassembled WGS sequence"/>
</dbReference>
<dbReference type="Pfam" id="PF01266">
    <property type="entry name" value="DAO"/>
    <property type="match status" value="1"/>
</dbReference>
<dbReference type="AlphaFoldDB" id="A0A7W9NMB7"/>
<evidence type="ECO:0000259" key="5">
    <source>
        <dbReference type="Pfam" id="PF01266"/>
    </source>
</evidence>
<organism evidence="6 7">
    <name type="scientific">Kutzneria kofuensis</name>
    <dbReference type="NCBI Taxonomy" id="103725"/>
    <lineage>
        <taxon>Bacteria</taxon>
        <taxon>Bacillati</taxon>
        <taxon>Actinomycetota</taxon>
        <taxon>Actinomycetes</taxon>
        <taxon>Pseudonocardiales</taxon>
        <taxon>Pseudonocardiaceae</taxon>
        <taxon>Kutzneria</taxon>
    </lineage>
</organism>
<evidence type="ECO:0000313" key="7">
    <source>
        <dbReference type="Proteomes" id="UP000585638"/>
    </source>
</evidence>
<dbReference type="RefSeq" id="WP_184869843.1">
    <property type="nucleotide sequence ID" value="NZ_BAAAWY010000043.1"/>
</dbReference>
<name>A0A7W9NMB7_9PSEU</name>
<evidence type="ECO:0000313" key="6">
    <source>
        <dbReference type="EMBL" id="MBB5897351.1"/>
    </source>
</evidence>
<evidence type="ECO:0000256" key="2">
    <source>
        <dbReference type="ARBA" id="ARBA00022630"/>
    </source>
</evidence>
<keyword evidence="7" id="KW-1185">Reference proteome</keyword>
<dbReference type="PANTHER" id="PTHR10961:SF7">
    <property type="entry name" value="FAD DEPENDENT OXIDOREDUCTASE DOMAIN-CONTAINING PROTEIN"/>
    <property type="match status" value="1"/>
</dbReference>
<dbReference type="GO" id="GO:0050660">
    <property type="term" value="F:flavin adenine dinucleotide binding"/>
    <property type="evidence" value="ECO:0007669"/>
    <property type="project" value="InterPro"/>
</dbReference>
<evidence type="ECO:0000256" key="1">
    <source>
        <dbReference type="ARBA" id="ARBA00001974"/>
    </source>
</evidence>
<keyword evidence="3" id="KW-0274">FAD</keyword>
<dbReference type="GO" id="GO:0008115">
    <property type="term" value="F:sarcosine oxidase activity"/>
    <property type="evidence" value="ECO:0007669"/>
    <property type="project" value="TreeGrafter"/>
</dbReference>
<keyword evidence="2" id="KW-0285">Flavoprotein</keyword>
<dbReference type="SUPFAM" id="SSF51905">
    <property type="entry name" value="FAD/NAD(P)-binding domain"/>
    <property type="match status" value="1"/>
</dbReference>
<proteinExistence type="predicted"/>
<dbReference type="EMBL" id="JACHIR010000003">
    <property type="protein sequence ID" value="MBB5897351.1"/>
    <property type="molecule type" value="Genomic_DNA"/>
</dbReference>
<sequence>MSTIIVVGAGVTGMVTAIECARAGHRVTLLDRGPIPNPASTSADQHRALRVQRPGDPVLTARMADSRRRWLALESLLGTRFFRQVGIVTAWPRTGAGSLTVVEPEKLPHVRFPAGTVGVLDADAGVLLADRFLDAAAQWLADRPDVTVKPECTVRFVAEHWVSLADGTALGADVVLVAAGPWSRELVDVPVKLYRQTMVYLRPPADLAAWWDHAPGVGGLGADCRAWLVPPGDGTLLKISSDLVCRHVDSTAGGDPGPWVDRLLAEPILSEMDRYQVVAVRECHYAADPDTGGALLNRVGPGLWARPACGGSGFAAAPLVANTIVEAMEATA</sequence>